<dbReference type="InterPro" id="IPR039808">
    <property type="entry name" value="Cadherin"/>
</dbReference>
<dbReference type="GO" id="GO:0055113">
    <property type="term" value="P:epiboly involved in gastrulation with mouth forming second"/>
    <property type="evidence" value="ECO:0007669"/>
    <property type="project" value="UniProtKB-ARBA"/>
</dbReference>
<dbReference type="GO" id="GO:0005509">
    <property type="term" value="F:calcium ion binding"/>
    <property type="evidence" value="ECO:0007669"/>
    <property type="project" value="UniProtKB-UniRule"/>
</dbReference>
<evidence type="ECO:0000256" key="8">
    <source>
        <dbReference type="ARBA" id="ARBA00022989"/>
    </source>
</evidence>
<feature type="domain" description="Cadherin" evidence="17">
    <location>
        <begin position="261"/>
        <end position="382"/>
    </location>
</feature>
<dbReference type="GO" id="GO:0008013">
    <property type="term" value="F:beta-catenin binding"/>
    <property type="evidence" value="ECO:0007669"/>
    <property type="project" value="TreeGrafter"/>
</dbReference>
<evidence type="ECO:0000256" key="15">
    <source>
        <dbReference type="SAM" id="Phobius"/>
    </source>
</evidence>
<keyword evidence="10" id="KW-0325">Glycoprotein</keyword>
<feature type="domain" description="Cadherin" evidence="17">
    <location>
        <begin position="508"/>
        <end position="600"/>
    </location>
</feature>
<dbReference type="PRINTS" id="PR01820">
    <property type="entry name" value="DESMOCOLLIN"/>
</dbReference>
<keyword evidence="3 15" id="KW-0812">Transmembrane</keyword>
<keyword evidence="2" id="KW-1003">Cell membrane</keyword>
<name>A0A8T0ATU6_SILME</name>
<evidence type="ECO:0000256" key="4">
    <source>
        <dbReference type="ARBA" id="ARBA00022729"/>
    </source>
</evidence>
<dbReference type="GO" id="GO:0007156">
    <property type="term" value="P:homophilic cell adhesion via plasma membrane adhesion molecules"/>
    <property type="evidence" value="ECO:0007669"/>
    <property type="project" value="InterPro"/>
</dbReference>
<dbReference type="GO" id="GO:0016342">
    <property type="term" value="C:catenin complex"/>
    <property type="evidence" value="ECO:0007669"/>
    <property type="project" value="TreeGrafter"/>
</dbReference>
<dbReference type="PROSITE" id="PS00232">
    <property type="entry name" value="CADHERIN_1"/>
    <property type="match status" value="2"/>
</dbReference>
<dbReference type="PANTHER" id="PTHR24027">
    <property type="entry name" value="CADHERIN-23"/>
    <property type="match status" value="1"/>
</dbReference>
<dbReference type="GO" id="GO:0005912">
    <property type="term" value="C:adherens junction"/>
    <property type="evidence" value="ECO:0007669"/>
    <property type="project" value="TreeGrafter"/>
</dbReference>
<dbReference type="Pfam" id="PF00028">
    <property type="entry name" value="Cadherin"/>
    <property type="match status" value="3"/>
</dbReference>
<dbReference type="PANTHER" id="PTHR24027:SF433">
    <property type="entry name" value="CADHERIN 27-RELATED"/>
    <property type="match status" value="1"/>
</dbReference>
<dbReference type="GO" id="GO:0044331">
    <property type="term" value="P:cell-cell adhesion mediated by cadherin"/>
    <property type="evidence" value="ECO:0007669"/>
    <property type="project" value="TreeGrafter"/>
</dbReference>
<feature type="signal peptide" evidence="16">
    <location>
        <begin position="1"/>
        <end position="19"/>
    </location>
</feature>
<feature type="transmembrane region" description="Helical" evidence="15">
    <location>
        <begin position="600"/>
        <end position="623"/>
    </location>
</feature>
<dbReference type="InterPro" id="IPR015919">
    <property type="entry name" value="Cadherin-like_sf"/>
</dbReference>
<comment type="caution">
    <text evidence="18">The sequence shown here is derived from an EMBL/GenBank/DDBJ whole genome shotgun (WGS) entry which is preliminary data.</text>
</comment>
<evidence type="ECO:0000313" key="18">
    <source>
        <dbReference type="EMBL" id="KAF7695854.1"/>
    </source>
</evidence>
<dbReference type="SUPFAM" id="SSF49313">
    <property type="entry name" value="Cadherin-like"/>
    <property type="match status" value="5"/>
</dbReference>
<dbReference type="InterPro" id="IPR002126">
    <property type="entry name" value="Cadherin-like_dom"/>
</dbReference>
<accession>A0A8T0ATU6</accession>
<dbReference type="GO" id="GO:0016477">
    <property type="term" value="P:cell migration"/>
    <property type="evidence" value="ECO:0007669"/>
    <property type="project" value="TreeGrafter"/>
</dbReference>
<keyword evidence="9 15" id="KW-0472">Membrane</keyword>
<evidence type="ECO:0000256" key="5">
    <source>
        <dbReference type="ARBA" id="ARBA00022737"/>
    </source>
</evidence>
<comment type="function">
    <text evidence="11">Cadherins are calcium-dependent cell adhesion proteins. They preferentially interact with themselves in a homophilic manner in connecting cells; cadherins may thus contribute to the sorting of heterogeneous cell types. Ligand for integrins alpha-E/beta-7, ITGAE:ITGAB7, alpha-4/beta-7, ITGA4:ITGAB7 and alpha-4/beta-1, ITGA4:ITGAB1 through which modulates CD4(+) T cells activation.</text>
</comment>
<feature type="domain" description="Cadherin" evidence="17">
    <location>
        <begin position="134"/>
        <end position="246"/>
    </location>
</feature>
<gene>
    <name evidence="18" type="ORF">HF521_005948</name>
</gene>
<dbReference type="EMBL" id="JABFDY010000016">
    <property type="protein sequence ID" value="KAF7695854.1"/>
    <property type="molecule type" value="Genomic_DNA"/>
</dbReference>
<dbReference type="PROSITE" id="PS50268">
    <property type="entry name" value="CADHERIN_2"/>
    <property type="match status" value="5"/>
</dbReference>
<keyword evidence="7" id="KW-0130">Cell adhesion</keyword>
<comment type="subcellular location">
    <subcellularLocation>
        <location evidence="1">Cell membrane</location>
        <topology evidence="1">Single-pass type I membrane protein</topology>
    </subcellularLocation>
</comment>
<dbReference type="GO" id="GO:0007043">
    <property type="term" value="P:cell-cell junction assembly"/>
    <property type="evidence" value="ECO:0007669"/>
    <property type="project" value="TreeGrafter"/>
</dbReference>
<dbReference type="OrthoDB" id="9045962at2759"/>
<keyword evidence="19" id="KW-1185">Reference proteome</keyword>
<organism evidence="18 19">
    <name type="scientific">Silurus meridionalis</name>
    <name type="common">Southern catfish</name>
    <name type="synonym">Silurus soldatovi meridionalis</name>
    <dbReference type="NCBI Taxonomy" id="175797"/>
    <lineage>
        <taxon>Eukaryota</taxon>
        <taxon>Metazoa</taxon>
        <taxon>Chordata</taxon>
        <taxon>Craniata</taxon>
        <taxon>Vertebrata</taxon>
        <taxon>Euteleostomi</taxon>
        <taxon>Actinopterygii</taxon>
        <taxon>Neopterygii</taxon>
        <taxon>Teleostei</taxon>
        <taxon>Ostariophysi</taxon>
        <taxon>Siluriformes</taxon>
        <taxon>Siluridae</taxon>
        <taxon>Silurus</taxon>
    </lineage>
</organism>
<proteinExistence type="predicted"/>
<evidence type="ECO:0000256" key="11">
    <source>
        <dbReference type="ARBA" id="ARBA00059993"/>
    </source>
</evidence>
<dbReference type="CDD" id="cd11304">
    <property type="entry name" value="Cadherin_repeat"/>
    <property type="match status" value="5"/>
</dbReference>
<dbReference type="FunFam" id="2.60.40.60:FF:000019">
    <property type="entry name" value="Cadherin 2"/>
    <property type="match status" value="1"/>
</dbReference>
<evidence type="ECO:0000256" key="6">
    <source>
        <dbReference type="ARBA" id="ARBA00022837"/>
    </source>
</evidence>
<evidence type="ECO:0000256" key="10">
    <source>
        <dbReference type="ARBA" id="ARBA00023180"/>
    </source>
</evidence>
<evidence type="ECO:0000256" key="3">
    <source>
        <dbReference type="ARBA" id="ARBA00022692"/>
    </source>
</evidence>
<dbReference type="GO" id="GO:0000902">
    <property type="term" value="P:cell morphogenesis"/>
    <property type="evidence" value="ECO:0007669"/>
    <property type="project" value="TreeGrafter"/>
</dbReference>
<feature type="domain" description="Cadherin" evidence="17">
    <location>
        <begin position="383"/>
        <end position="490"/>
    </location>
</feature>
<dbReference type="PRINTS" id="PR00205">
    <property type="entry name" value="CADHERIN"/>
</dbReference>
<feature type="domain" description="Cadherin" evidence="17">
    <location>
        <begin position="28"/>
        <end position="133"/>
    </location>
</feature>
<dbReference type="GO" id="GO:0060027">
    <property type="term" value="P:convergent extension involved in gastrulation"/>
    <property type="evidence" value="ECO:0007669"/>
    <property type="project" value="UniProtKB-ARBA"/>
</dbReference>
<dbReference type="FunFam" id="2.60.40.60:FF:000158">
    <property type="entry name" value="Dachsous cadherin-related 1"/>
    <property type="match status" value="1"/>
</dbReference>
<comment type="subunit">
    <text evidence="12">Homodimer. Component of a cadherin:catenin adhesion complex composed of at least of CDH26, beta-catenin/CTNNB1, alpha-catenin/CTNNA1 and p120 catenin/CTNND1.</text>
</comment>
<evidence type="ECO:0000256" key="1">
    <source>
        <dbReference type="ARBA" id="ARBA00004251"/>
    </source>
</evidence>
<evidence type="ECO:0000313" key="19">
    <source>
        <dbReference type="Proteomes" id="UP000606274"/>
    </source>
</evidence>
<evidence type="ECO:0000256" key="13">
    <source>
        <dbReference type="ARBA" id="ARBA00069031"/>
    </source>
</evidence>
<dbReference type="GO" id="GO:0045296">
    <property type="term" value="F:cadherin binding"/>
    <property type="evidence" value="ECO:0007669"/>
    <property type="project" value="TreeGrafter"/>
</dbReference>
<evidence type="ECO:0000256" key="16">
    <source>
        <dbReference type="SAM" id="SignalP"/>
    </source>
</evidence>
<evidence type="ECO:0000256" key="7">
    <source>
        <dbReference type="ARBA" id="ARBA00022889"/>
    </source>
</evidence>
<keyword evidence="4 16" id="KW-0732">Signal</keyword>
<dbReference type="AlphaFoldDB" id="A0A8T0ATU6"/>
<protein>
    <recommendedName>
        <fullName evidence="13">Cadherin-like protein 26</fullName>
    </recommendedName>
</protein>
<evidence type="ECO:0000256" key="2">
    <source>
        <dbReference type="ARBA" id="ARBA00022475"/>
    </source>
</evidence>
<dbReference type="FunFam" id="2.60.40.60:FF:000027">
    <property type="entry name" value="Cadherin 2"/>
    <property type="match status" value="1"/>
</dbReference>
<sequence length="825" mass="92455">MKTWIFVLMLTVAVAAVSAHSKSRHKRTWIIDSFTIEEESPGPFPYPLGTITVDKKYLVNFILSGSGVDVEPIGVLSIDRKTGQILVHKKVDHETFPVLRLKFEAKNVSNDKVDTRLGVEVKIQDINDHAPMFKPPNYETTLNESVPQGKLVTTVFATDGDDESTPNGTFDFRLVSVTPKTDNVEFYMTQNHYTGHVFFKGCLDYEKAQKYTLLIEAKDKGEKMQLSSTSTVVLKIIDHNNHLPEITGQTGPAKIKERESGVEVLRLQVSDKDTRGTPAWRAKFTLHGDQENYFKIQTDPNTNEGILSVMREMDYEEQRFRNVSISVENEIPYFSCKVINPTSQGLWEVETFSAGSGTRSANLPKLYPATIAVEDINDPPEFLPPVKEIMIMENTKVGTVLGTLTAKDPDISFGSSFHFIKGEDKDNWVNIDPNTGQISVAKVMDRESPLVKNSTYSVIVYVVDNAEPPMTGTGTVILHLGDQNDNIPLLQMDNVNVCLSDKESTTNISAVDLDLPPYSAPFHYDLLGDIKGKWRIEPNYGTTVNLVREKNIYSGHYELQVKISDNQGFGLVQNLSVTVCDCTVTLNCHVQRSVAAQPSVSAIGIMIFALLLLLAVLLMALLISCKQKKIMIPTDDVPGWCLISSNIETPGTDCKIPPKIAQTDLTENIVKTSNTMEVQNGISTQEMMLLNGVHQNFASSAEQQMIRRSLRRSSTRRSYRQINNYDTMDSMSRNYSTHYAEDLHMRQALLIRLDQILLQLQSPQGELGDYEPHCYADEGEPETGQNLDTISIPELEFRPEIFTNLDFQFNKLAAVCKPDLMSRIE</sequence>
<evidence type="ECO:0000256" key="9">
    <source>
        <dbReference type="ARBA" id="ARBA00023136"/>
    </source>
</evidence>
<dbReference type="FunFam" id="2.60.40.60:FF:000011">
    <property type="entry name" value="Cadherin 1"/>
    <property type="match status" value="1"/>
</dbReference>
<dbReference type="GO" id="GO:0016339">
    <property type="term" value="P:calcium-dependent cell-cell adhesion via plasma membrane cell adhesion molecules"/>
    <property type="evidence" value="ECO:0007669"/>
    <property type="project" value="TreeGrafter"/>
</dbReference>
<feature type="chain" id="PRO_5035915028" description="Cadherin-like protein 26" evidence="16">
    <location>
        <begin position="20"/>
        <end position="825"/>
    </location>
</feature>
<dbReference type="InterPro" id="IPR020894">
    <property type="entry name" value="Cadherin_CS"/>
</dbReference>
<dbReference type="GO" id="GO:0034332">
    <property type="term" value="P:adherens junction organization"/>
    <property type="evidence" value="ECO:0007669"/>
    <property type="project" value="TreeGrafter"/>
</dbReference>
<keyword evidence="6 14" id="KW-0106">Calcium</keyword>
<evidence type="ECO:0000256" key="12">
    <source>
        <dbReference type="ARBA" id="ARBA00062925"/>
    </source>
</evidence>
<evidence type="ECO:0000259" key="17">
    <source>
        <dbReference type="PROSITE" id="PS50268"/>
    </source>
</evidence>
<dbReference type="Proteomes" id="UP000606274">
    <property type="component" value="Unassembled WGS sequence"/>
</dbReference>
<keyword evidence="8 15" id="KW-1133">Transmembrane helix</keyword>
<keyword evidence="5" id="KW-0677">Repeat</keyword>
<dbReference type="SMART" id="SM00112">
    <property type="entry name" value="CA"/>
    <property type="match status" value="5"/>
</dbReference>
<evidence type="ECO:0000256" key="14">
    <source>
        <dbReference type="PROSITE-ProRule" id="PRU00043"/>
    </source>
</evidence>
<dbReference type="FunFam" id="2.60.40.60:FF:000031">
    <property type="entry name" value="Cadherin 3"/>
    <property type="match status" value="1"/>
</dbReference>
<reference evidence="18" key="1">
    <citation type="submission" date="2020-08" db="EMBL/GenBank/DDBJ databases">
        <title>Chromosome-level assembly of Southern catfish (Silurus meridionalis) provides insights into visual adaptation to the nocturnal and benthic lifestyles.</title>
        <authorList>
            <person name="Zhang Y."/>
            <person name="Wang D."/>
            <person name="Peng Z."/>
        </authorList>
    </citation>
    <scope>NUCLEOTIDE SEQUENCE</scope>
    <source>
        <strain evidence="18">SWU-2019-XX</strain>
        <tissue evidence="18">Muscle</tissue>
    </source>
</reference>
<dbReference type="Gene3D" id="2.60.40.60">
    <property type="entry name" value="Cadherins"/>
    <property type="match status" value="5"/>
</dbReference>